<comment type="caution">
    <text evidence="1">The sequence shown here is derived from an EMBL/GenBank/DDBJ whole genome shotgun (WGS) entry which is preliminary data.</text>
</comment>
<dbReference type="Proteomes" id="UP000324222">
    <property type="component" value="Unassembled WGS sequence"/>
</dbReference>
<name>A0A5B7IJK7_PORTR</name>
<reference evidence="1 2" key="1">
    <citation type="submission" date="2019-05" db="EMBL/GenBank/DDBJ databases">
        <title>Another draft genome of Portunus trituberculatus and its Hox gene families provides insights of decapod evolution.</title>
        <authorList>
            <person name="Jeong J.-H."/>
            <person name="Song I."/>
            <person name="Kim S."/>
            <person name="Choi T."/>
            <person name="Kim D."/>
            <person name="Ryu S."/>
            <person name="Kim W."/>
        </authorList>
    </citation>
    <scope>NUCLEOTIDE SEQUENCE [LARGE SCALE GENOMIC DNA]</scope>
    <source>
        <tissue evidence="1">Muscle</tissue>
    </source>
</reference>
<evidence type="ECO:0000313" key="1">
    <source>
        <dbReference type="EMBL" id="MPC84700.1"/>
    </source>
</evidence>
<evidence type="ECO:0000313" key="2">
    <source>
        <dbReference type="Proteomes" id="UP000324222"/>
    </source>
</evidence>
<dbReference type="AlphaFoldDB" id="A0A5B7IJK7"/>
<proteinExistence type="predicted"/>
<protein>
    <submittedName>
        <fullName evidence="1">Uncharacterized protein</fullName>
    </submittedName>
</protein>
<accession>A0A5B7IJK7</accession>
<keyword evidence="2" id="KW-1185">Reference proteome</keyword>
<dbReference type="EMBL" id="VSRR010066158">
    <property type="protein sequence ID" value="MPC84700.1"/>
    <property type="molecule type" value="Genomic_DNA"/>
</dbReference>
<gene>
    <name evidence="1" type="ORF">E2C01_079447</name>
</gene>
<organism evidence="1 2">
    <name type="scientific">Portunus trituberculatus</name>
    <name type="common">Swimming crab</name>
    <name type="synonym">Neptunus trituberculatus</name>
    <dbReference type="NCBI Taxonomy" id="210409"/>
    <lineage>
        <taxon>Eukaryota</taxon>
        <taxon>Metazoa</taxon>
        <taxon>Ecdysozoa</taxon>
        <taxon>Arthropoda</taxon>
        <taxon>Crustacea</taxon>
        <taxon>Multicrustacea</taxon>
        <taxon>Malacostraca</taxon>
        <taxon>Eumalacostraca</taxon>
        <taxon>Eucarida</taxon>
        <taxon>Decapoda</taxon>
        <taxon>Pleocyemata</taxon>
        <taxon>Brachyura</taxon>
        <taxon>Eubrachyura</taxon>
        <taxon>Portunoidea</taxon>
        <taxon>Portunidae</taxon>
        <taxon>Portuninae</taxon>
        <taxon>Portunus</taxon>
    </lineage>
</organism>
<sequence length="63" mass="7606">MNDSNVVTGRRKKKWWSINVPGQKDETTPKSWLLTCREVETAAIARFREPHWIRDKDLRRLQR</sequence>